<reference evidence="1" key="1">
    <citation type="submission" date="2014-09" db="EMBL/GenBank/DDBJ databases">
        <authorList>
            <person name="Magalhaes I.L.F."/>
            <person name="Oliveira U."/>
            <person name="Santos F.R."/>
            <person name="Vidigal T.H.D.A."/>
            <person name="Brescovit A.D."/>
            <person name="Santos A.J."/>
        </authorList>
    </citation>
    <scope>NUCLEOTIDE SEQUENCE</scope>
    <source>
        <tissue evidence="1">Shoot tissue taken approximately 20 cm above the soil surface</tissue>
    </source>
</reference>
<reference evidence="1" key="2">
    <citation type="journal article" date="2015" name="Data Brief">
        <title>Shoot transcriptome of the giant reed, Arundo donax.</title>
        <authorList>
            <person name="Barrero R.A."/>
            <person name="Guerrero F.D."/>
            <person name="Moolhuijzen P."/>
            <person name="Goolsby J.A."/>
            <person name="Tidwell J."/>
            <person name="Bellgard S.E."/>
            <person name="Bellgard M.I."/>
        </authorList>
    </citation>
    <scope>NUCLEOTIDE SEQUENCE</scope>
    <source>
        <tissue evidence="1">Shoot tissue taken approximately 20 cm above the soil surface</tissue>
    </source>
</reference>
<proteinExistence type="predicted"/>
<sequence>MQRYNNLPSSAIIPLNLSLYGGGHGDIYSIPSIRKITSSGARIVKKKKLGDW</sequence>
<organism evidence="1">
    <name type="scientific">Arundo donax</name>
    <name type="common">Giant reed</name>
    <name type="synonym">Donax arundinaceus</name>
    <dbReference type="NCBI Taxonomy" id="35708"/>
    <lineage>
        <taxon>Eukaryota</taxon>
        <taxon>Viridiplantae</taxon>
        <taxon>Streptophyta</taxon>
        <taxon>Embryophyta</taxon>
        <taxon>Tracheophyta</taxon>
        <taxon>Spermatophyta</taxon>
        <taxon>Magnoliopsida</taxon>
        <taxon>Liliopsida</taxon>
        <taxon>Poales</taxon>
        <taxon>Poaceae</taxon>
        <taxon>PACMAD clade</taxon>
        <taxon>Arundinoideae</taxon>
        <taxon>Arundineae</taxon>
        <taxon>Arundo</taxon>
    </lineage>
</organism>
<accession>A0A0A9A4M8</accession>
<evidence type="ECO:0000313" key="1">
    <source>
        <dbReference type="EMBL" id="JAD44903.1"/>
    </source>
</evidence>
<protein>
    <submittedName>
        <fullName evidence="1">Uncharacterized protein</fullName>
    </submittedName>
</protein>
<dbReference type="AlphaFoldDB" id="A0A0A9A4M8"/>
<dbReference type="EMBL" id="GBRH01252992">
    <property type="protein sequence ID" value="JAD44903.1"/>
    <property type="molecule type" value="Transcribed_RNA"/>
</dbReference>
<name>A0A0A9A4M8_ARUDO</name>